<name>A0A699XL91_TANCI</name>
<organism evidence="2">
    <name type="scientific">Tanacetum cinerariifolium</name>
    <name type="common">Dalmatian daisy</name>
    <name type="synonym">Chrysanthemum cinerariifolium</name>
    <dbReference type="NCBI Taxonomy" id="118510"/>
    <lineage>
        <taxon>Eukaryota</taxon>
        <taxon>Viridiplantae</taxon>
        <taxon>Streptophyta</taxon>
        <taxon>Embryophyta</taxon>
        <taxon>Tracheophyta</taxon>
        <taxon>Spermatophyta</taxon>
        <taxon>Magnoliopsida</taxon>
        <taxon>eudicotyledons</taxon>
        <taxon>Gunneridae</taxon>
        <taxon>Pentapetalae</taxon>
        <taxon>asterids</taxon>
        <taxon>campanulids</taxon>
        <taxon>Asterales</taxon>
        <taxon>Asteraceae</taxon>
        <taxon>Asteroideae</taxon>
        <taxon>Anthemideae</taxon>
        <taxon>Anthemidinae</taxon>
        <taxon>Tanacetum</taxon>
    </lineage>
</organism>
<gene>
    <name evidence="2" type="ORF">Tci_932416</name>
</gene>
<feature type="coiled-coil region" evidence="1">
    <location>
        <begin position="1"/>
        <end position="28"/>
    </location>
</feature>
<sequence length="79" mass="9150">IKELESRVEKLEEENMSLIKELKSFNTRVESLTIKETVVDKEESSKQGRNIVDIDADVEVNLENVYNLDMPHEDIVLSM</sequence>
<keyword evidence="1" id="KW-0175">Coiled coil</keyword>
<accession>A0A699XL91</accession>
<evidence type="ECO:0000256" key="1">
    <source>
        <dbReference type="SAM" id="Coils"/>
    </source>
</evidence>
<protein>
    <submittedName>
        <fullName evidence="2">Uncharacterized protein</fullName>
    </submittedName>
</protein>
<feature type="non-terminal residue" evidence="2">
    <location>
        <position position="79"/>
    </location>
</feature>
<proteinExistence type="predicted"/>
<feature type="non-terminal residue" evidence="2">
    <location>
        <position position="1"/>
    </location>
</feature>
<comment type="caution">
    <text evidence="2">The sequence shown here is derived from an EMBL/GenBank/DDBJ whole genome shotgun (WGS) entry which is preliminary data.</text>
</comment>
<reference evidence="2" key="1">
    <citation type="journal article" date="2019" name="Sci. Rep.">
        <title>Draft genome of Tanacetum cinerariifolium, the natural source of mosquito coil.</title>
        <authorList>
            <person name="Yamashiro T."/>
            <person name="Shiraishi A."/>
            <person name="Satake H."/>
            <person name="Nakayama K."/>
        </authorList>
    </citation>
    <scope>NUCLEOTIDE SEQUENCE</scope>
</reference>
<dbReference type="AlphaFoldDB" id="A0A699XL91"/>
<dbReference type="EMBL" id="BKCJ011877786">
    <property type="protein sequence ID" value="GFD60447.1"/>
    <property type="molecule type" value="Genomic_DNA"/>
</dbReference>
<evidence type="ECO:0000313" key="2">
    <source>
        <dbReference type="EMBL" id="GFD60447.1"/>
    </source>
</evidence>